<protein>
    <submittedName>
        <fullName evidence="1">Uncharacterized protein</fullName>
    </submittedName>
</protein>
<evidence type="ECO:0000313" key="1">
    <source>
        <dbReference type="EMBL" id="MBJ7882042.1"/>
    </source>
</evidence>
<reference evidence="1 2" key="1">
    <citation type="submission" date="2020-09" db="EMBL/GenBank/DDBJ databases">
        <title>Draft genome of Gelidibacter salicanalis PAMC21136.</title>
        <authorList>
            <person name="Park H."/>
        </authorList>
    </citation>
    <scope>NUCLEOTIDE SEQUENCE [LARGE SCALE GENOMIC DNA]</scope>
    <source>
        <strain evidence="1 2">PAMC21136</strain>
    </source>
</reference>
<dbReference type="AlphaFoldDB" id="A0A934KWU1"/>
<dbReference type="EMBL" id="JAEHJZ010000036">
    <property type="protein sequence ID" value="MBJ7882042.1"/>
    <property type="molecule type" value="Genomic_DNA"/>
</dbReference>
<comment type="caution">
    <text evidence="1">The sequence shown here is derived from an EMBL/GenBank/DDBJ whole genome shotgun (WGS) entry which is preliminary data.</text>
</comment>
<organism evidence="1 2">
    <name type="scientific">Gelidibacter salicanalis</name>
    <dbReference type="NCBI Taxonomy" id="291193"/>
    <lineage>
        <taxon>Bacteria</taxon>
        <taxon>Pseudomonadati</taxon>
        <taxon>Bacteroidota</taxon>
        <taxon>Flavobacteriia</taxon>
        <taxon>Flavobacteriales</taxon>
        <taxon>Flavobacteriaceae</taxon>
        <taxon>Gelidibacter</taxon>
    </lineage>
</organism>
<evidence type="ECO:0000313" key="2">
    <source>
        <dbReference type="Proteomes" id="UP000662373"/>
    </source>
</evidence>
<accession>A0A934KWU1</accession>
<sequence length="107" mass="12788">MKHDQDLSAIQGHHWAFEMSFSCVDKYDQFVNWLSDEFYFFQQDQGQFLTIYFPNGQIKVKNEDEDGSKLRSKLTIESKCRHVGLKIKKKLSDFLNHIERYHILSQI</sequence>
<dbReference type="RefSeq" id="WP_199601400.1">
    <property type="nucleotide sequence ID" value="NZ_JAEHJZ010000036.1"/>
</dbReference>
<proteinExistence type="predicted"/>
<keyword evidence="2" id="KW-1185">Reference proteome</keyword>
<name>A0A934KWU1_9FLAO</name>
<gene>
    <name evidence="1" type="ORF">JEM65_15510</name>
</gene>
<dbReference type="Proteomes" id="UP000662373">
    <property type="component" value="Unassembled WGS sequence"/>
</dbReference>